<feature type="transmembrane region" description="Helical" evidence="1">
    <location>
        <begin position="127"/>
        <end position="149"/>
    </location>
</feature>
<dbReference type="SUPFAM" id="SSF103481">
    <property type="entry name" value="Multidrug resistance efflux transporter EmrE"/>
    <property type="match status" value="1"/>
</dbReference>
<dbReference type="OrthoDB" id="10062838at2759"/>
<protein>
    <submittedName>
        <fullName evidence="3">Putative vacuolar membrane protein</fullName>
    </submittedName>
</protein>
<organism evidence="3 4">
    <name type="scientific">Smittium mucronatum</name>
    <dbReference type="NCBI Taxonomy" id="133383"/>
    <lineage>
        <taxon>Eukaryota</taxon>
        <taxon>Fungi</taxon>
        <taxon>Fungi incertae sedis</taxon>
        <taxon>Zoopagomycota</taxon>
        <taxon>Kickxellomycotina</taxon>
        <taxon>Harpellomycetes</taxon>
        <taxon>Harpellales</taxon>
        <taxon>Legeriomycetaceae</taxon>
        <taxon>Smittium</taxon>
    </lineage>
</organism>
<dbReference type="InterPro" id="IPR026505">
    <property type="entry name" value="Solute_c_fam_35_mem_F3/F4"/>
</dbReference>
<accession>A0A1R0GNG0</accession>
<gene>
    <name evidence="3" type="ORF">AYI68_g7535</name>
</gene>
<keyword evidence="1" id="KW-0472">Membrane</keyword>
<keyword evidence="1" id="KW-0812">Transmembrane</keyword>
<feature type="domain" description="EamA" evidence="2">
    <location>
        <begin position="132"/>
        <end position="202"/>
    </location>
</feature>
<feature type="transmembrane region" description="Helical" evidence="1">
    <location>
        <begin position="327"/>
        <end position="348"/>
    </location>
</feature>
<proteinExistence type="predicted"/>
<dbReference type="InterPro" id="IPR037185">
    <property type="entry name" value="EmrE-like"/>
</dbReference>
<dbReference type="InterPro" id="IPR000620">
    <property type="entry name" value="EamA_dom"/>
</dbReference>
<evidence type="ECO:0000313" key="3">
    <source>
        <dbReference type="EMBL" id="OLY78417.1"/>
    </source>
</evidence>
<evidence type="ECO:0000259" key="2">
    <source>
        <dbReference type="Pfam" id="PF00892"/>
    </source>
</evidence>
<evidence type="ECO:0000256" key="1">
    <source>
        <dbReference type="SAM" id="Phobius"/>
    </source>
</evidence>
<dbReference type="GO" id="GO:0016020">
    <property type="term" value="C:membrane"/>
    <property type="evidence" value="ECO:0007669"/>
    <property type="project" value="InterPro"/>
</dbReference>
<dbReference type="Gene3D" id="1.10.3730.20">
    <property type="match status" value="1"/>
</dbReference>
<dbReference type="Proteomes" id="UP000187455">
    <property type="component" value="Unassembled WGS sequence"/>
</dbReference>
<dbReference type="AlphaFoldDB" id="A0A1R0GNG0"/>
<reference evidence="3 4" key="1">
    <citation type="journal article" date="2016" name="Mol. Biol. Evol.">
        <title>Genome-Wide Survey of Gut Fungi (Harpellales) Reveals the First Horizontally Transferred Ubiquitin Gene from a Mosquito Host.</title>
        <authorList>
            <person name="Wang Y."/>
            <person name="White M.M."/>
            <person name="Kvist S."/>
            <person name="Moncalvo J.M."/>
        </authorList>
    </citation>
    <scope>NUCLEOTIDE SEQUENCE [LARGE SCALE GENOMIC DNA]</scope>
    <source>
        <strain evidence="3 4">ALG-7-W6</strain>
    </source>
</reference>
<comment type="caution">
    <text evidence="3">The sequence shown here is derived from an EMBL/GenBank/DDBJ whole genome shotgun (WGS) entry which is preliminary data.</text>
</comment>
<keyword evidence="4" id="KW-1185">Reference proteome</keyword>
<dbReference type="EMBL" id="LSSL01006482">
    <property type="protein sequence ID" value="OLY78417.1"/>
    <property type="molecule type" value="Genomic_DNA"/>
</dbReference>
<keyword evidence="1" id="KW-1133">Transmembrane helix</keyword>
<dbReference type="STRING" id="133383.A0A1R0GNG0"/>
<dbReference type="PANTHER" id="PTHR19346:SF4">
    <property type="entry name" value="SUGAR PHOSPHATE TRANSPORTER DOMAIN-CONTAINING PROTEIN"/>
    <property type="match status" value="1"/>
</dbReference>
<feature type="transmembrane region" description="Helical" evidence="1">
    <location>
        <begin position="354"/>
        <end position="374"/>
    </location>
</feature>
<sequence>MENRSSQEGLSRLYVSSNPEKFLALGNEIVCDDFSNEQIEPVISDTYLSEESDISESSNDRNISTFEEYNRNSTDSNFIQLSPIGCVNFLDSSLTISEMNNLYFHDYDKWLSLVSQYALKNHLKSVIINYVLVFVFLSFMLNFFSYLWYAALEFTTISKVTAIYNTSCFFAYLFSVLILKHKLKLSKIMSVVLSVIGVFIMSFIDFNANSKNNPSKFTDYTKKHQFLGDILICLCSIGTGLTQTMYGKYIKPRNYYSMLFINFSTFSLGLATLLCNWIVIFFLDFTKIEIFAIPNQFQMKFILINTLFGLVYNASFIILLSLTSPIFAAVGVMLTIPISILADIFIEGNIINPSVYFGGIFVLAGFFLLSYVQYHEDSR</sequence>
<feature type="transmembrane region" description="Helical" evidence="1">
    <location>
        <begin position="226"/>
        <end position="247"/>
    </location>
</feature>
<name>A0A1R0GNG0_9FUNG</name>
<evidence type="ECO:0000313" key="4">
    <source>
        <dbReference type="Proteomes" id="UP000187455"/>
    </source>
</evidence>
<feature type="transmembrane region" description="Helical" evidence="1">
    <location>
        <begin position="161"/>
        <end position="179"/>
    </location>
</feature>
<feature type="transmembrane region" description="Helical" evidence="1">
    <location>
        <begin position="188"/>
        <end position="206"/>
    </location>
</feature>
<dbReference type="PANTHER" id="PTHR19346">
    <property type="entry name" value="SUGAR PHOSPHATE TRANSPORTER DOMAIN-CONTAINING PROTEIN"/>
    <property type="match status" value="1"/>
</dbReference>
<dbReference type="Pfam" id="PF00892">
    <property type="entry name" value="EamA"/>
    <property type="match status" value="1"/>
</dbReference>
<feature type="transmembrane region" description="Helical" evidence="1">
    <location>
        <begin position="259"/>
        <end position="282"/>
    </location>
</feature>
<feature type="transmembrane region" description="Helical" evidence="1">
    <location>
        <begin position="302"/>
        <end position="320"/>
    </location>
</feature>